<gene>
    <name evidence="12" type="ORF">DJ019_06615</name>
</gene>
<comment type="subcellular location">
    <subcellularLocation>
        <location evidence="1">Cell membrane</location>
        <topology evidence="1">Multi-pass membrane protein</topology>
    </subcellularLocation>
</comment>
<dbReference type="InterPro" id="IPR017871">
    <property type="entry name" value="ABC_transporter-like_CS"/>
</dbReference>
<dbReference type="InterPro" id="IPR036640">
    <property type="entry name" value="ABC1_TM_sf"/>
</dbReference>
<evidence type="ECO:0000256" key="2">
    <source>
        <dbReference type="ARBA" id="ARBA00022692"/>
    </source>
</evidence>
<dbReference type="InterPro" id="IPR027417">
    <property type="entry name" value="P-loop_NTPase"/>
</dbReference>
<dbReference type="FunFam" id="3.40.50.300:FF:000218">
    <property type="entry name" value="Multidrug ABC transporter ATP-binding protein"/>
    <property type="match status" value="1"/>
</dbReference>
<evidence type="ECO:0000256" key="5">
    <source>
        <dbReference type="ARBA" id="ARBA00022989"/>
    </source>
</evidence>
<evidence type="ECO:0000256" key="8">
    <source>
        <dbReference type="SAM" id="MobiDB-lite"/>
    </source>
</evidence>
<keyword evidence="2 9" id="KW-0812">Transmembrane</keyword>
<feature type="domain" description="ABC transporter" evidence="10">
    <location>
        <begin position="377"/>
        <end position="613"/>
    </location>
</feature>
<proteinExistence type="predicted"/>
<keyword evidence="3" id="KW-0547">Nucleotide-binding</keyword>
<dbReference type="SMART" id="SM00382">
    <property type="entry name" value="AAA"/>
    <property type="match status" value="1"/>
</dbReference>
<dbReference type="PROSITE" id="PS50893">
    <property type="entry name" value="ABC_TRANSPORTER_2"/>
    <property type="match status" value="1"/>
</dbReference>
<feature type="domain" description="ABC transmembrane type-1" evidence="11">
    <location>
        <begin position="59"/>
        <end position="342"/>
    </location>
</feature>
<comment type="caution">
    <text evidence="12">The sequence shown here is derived from an EMBL/GenBank/DDBJ whole genome shotgun (WGS) entry which is preliminary data.</text>
</comment>
<feature type="region of interest" description="Disordered" evidence="8">
    <location>
        <begin position="1"/>
        <end position="20"/>
    </location>
</feature>
<reference evidence="12 13" key="1">
    <citation type="submission" date="2018-05" db="EMBL/GenBank/DDBJ databases">
        <authorList>
            <person name="Lanie J.A."/>
            <person name="Ng W.-L."/>
            <person name="Kazmierczak K.M."/>
            <person name="Andrzejewski T.M."/>
            <person name="Davidsen T.M."/>
            <person name="Wayne K.J."/>
            <person name="Tettelin H."/>
            <person name="Glass J.I."/>
            <person name="Rusch D."/>
            <person name="Podicherti R."/>
            <person name="Tsui H.-C.T."/>
            <person name="Winkler M.E."/>
        </authorList>
    </citation>
    <scope>NUCLEOTIDE SEQUENCE [LARGE SCALE GENOMIC DNA]</scope>
    <source>
        <strain evidence="12 13">BUT-10</strain>
    </source>
</reference>
<evidence type="ECO:0000256" key="9">
    <source>
        <dbReference type="SAM" id="Phobius"/>
    </source>
</evidence>
<dbReference type="InterPro" id="IPR003439">
    <property type="entry name" value="ABC_transporter-like_ATP-bd"/>
</dbReference>
<feature type="transmembrane region" description="Helical" evidence="9">
    <location>
        <begin position="100"/>
        <end position="120"/>
    </location>
</feature>
<dbReference type="GO" id="GO:0015421">
    <property type="term" value="F:ABC-type oligopeptide transporter activity"/>
    <property type="evidence" value="ECO:0007669"/>
    <property type="project" value="TreeGrafter"/>
</dbReference>
<dbReference type="CDD" id="cd18575">
    <property type="entry name" value="ABC_6TM_bac_exporter_ABCB8_10_like"/>
    <property type="match status" value="1"/>
</dbReference>
<dbReference type="SUPFAM" id="SSF52540">
    <property type="entry name" value="P-loop containing nucleoside triphosphate hydrolases"/>
    <property type="match status" value="1"/>
</dbReference>
<organism evidence="12 13">
    <name type="scientific">Phenylobacterium kunshanense</name>
    <dbReference type="NCBI Taxonomy" id="1445034"/>
    <lineage>
        <taxon>Bacteria</taxon>
        <taxon>Pseudomonadati</taxon>
        <taxon>Pseudomonadota</taxon>
        <taxon>Alphaproteobacteria</taxon>
        <taxon>Caulobacterales</taxon>
        <taxon>Caulobacteraceae</taxon>
        <taxon>Phenylobacterium</taxon>
    </lineage>
</organism>
<feature type="transmembrane region" description="Helical" evidence="9">
    <location>
        <begin position="182"/>
        <end position="215"/>
    </location>
</feature>
<dbReference type="NCBIfam" id="TIGR02204">
    <property type="entry name" value="MsbA_rel"/>
    <property type="match status" value="1"/>
</dbReference>
<feature type="transmembrane region" description="Helical" evidence="9">
    <location>
        <begin position="281"/>
        <end position="303"/>
    </location>
</feature>
<evidence type="ECO:0000256" key="3">
    <source>
        <dbReference type="ARBA" id="ARBA00022741"/>
    </source>
</evidence>
<evidence type="ECO:0000259" key="10">
    <source>
        <dbReference type="PROSITE" id="PS50893"/>
    </source>
</evidence>
<keyword evidence="5 9" id="KW-1133">Transmembrane helix</keyword>
<evidence type="ECO:0000256" key="6">
    <source>
        <dbReference type="ARBA" id="ARBA00023136"/>
    </source>
</evidence>
<name>A0A328BKT4_9CAUL</name>
<dbReference type="RefSeq" id="WP_111275187.1">
    <property type="nucleotide sequence ID" value="NZ_QFYS01000002.1"/>
</dbReference>
<keyword evidence="13" id="KW-1185">Reference proteome</keyword>
<dbReference type="PANTHER" id="PTHR43394">
    <property type="entry name" value="ATP-DEPENDENT PERMEASE MDL1, MITOCHONDRIAL"/>
    <property type="match status" value="1"/>
</dbReference>
<keyword evidence="6 9" id="KW-0472">Membrane</keyword>
<dbReference type="PANTHER" id="PTHR43394:SF1">
    <property type="entry name" value="ATP-BINDING CASSETTE SUB-FAMILY B MEMBER 10, MITOCHONDRIAL"/>
    <property type="match status" value="1"/>
</dbReference>
<evidence type="ECO:0000259" key="11">
    <source>
        <dbReference type="PROSITE" id="PS50929"/>
    </source>
</evidence>
<dbReference type="GO" id="GO:0005524">
    <property type="term" value="F:ATP binding"/>
    <property type="evidence" value="ECO:0007669"/>
    <property type="project" value="UniProtKB-KW"/>
</dbReference>
<dbReference type="Gene3D" id="3.40.50.300">
    <property type="entry name" value="P-loop containing nucleotide triphosphate hydrolases"/>
    <property type="match status" value="1"/>
</dbReference>
<dbReference type="AlphaFoldDB" id="A0A328BKT4"/>
<dbReference type="Proteomes" id="UP000249524">
    <property type="component" value="Unassembled WGS sequence"/>
</dbReference>
<feature type="compositionally biased region" description="Low complexity" evidence="8">
    <location>
        <begin position="1"/>
        <end position="19"/>
    </location>
</feature>
<accession>A0A328BKT4</accession>
<dbReference type="Pfam" id="PF00005">
    <property type="entry name" value="ABC_tran"/>
    <property type="match status" value="1"/>
</dbReference>
<dbReference type="Pfam" id="PF00664">
    <property type="entry name" value="ABC_membrane"/>
    <property type="match status" value="1"/>
</dbReference>
<evidence type="ECO:0000256" key="7">
    <source>
        <dbReference type="ARBA" id="ARBA00024725"/>
    </source>
</evidence>
<dbReference type="SUPFAM" id="SSF90123">
    <property type="entry name" value="ABC transporter transmembrane region"/>
    <property type="match status" value="1"/>
</dbReference>
<dbReference type="Gene3D" id="1.20.1560.10">
    <property type="entry name" value="ABC transporter type 1, transmembrane domain"/>
    <property type="match status" value="1"/>
</dbReference>
<dbReference type="EMBL" id="QFYS01000002">
    <property type="protein sequence ID" value="RAK67577.1"/>
    <property type="molecule type" value="Genomic_DNA"/>
</dbReference>
<protein>
    <submittedName>
        <fullName evidence="12">ABC transporter</fullName>
    </submittedName>
</protein>
<evidence type="ECO:0000313" key="13">
    <source>
        <dbReference type="Proteomes" id="UP000249524"/>
    </source>
</evidence>
<keyword evidence="4" id="KW-0067">ATP-binding</keyword>
<feature type="transmembrane region" description="Helical" evidence="9">
    <location>
        <begin position="55"/>
        <end position="79"/>
    </location>
</feature>
<comment type="function">
    <text evidence="7">Part of an ABC transporter complex. Transmembrane domains (TMD) form a pore in the inner membrane and the ATP-binding domain (NBD) is responsible for energy generation.</text>
</comment>
<dbReference type="InterPro" id="IPR011918">
    <property type="entry name" value="ABC_MsbA_ATP-bd"/>
</dbReference>
<evidence type="ECO:0000313" key="12">
    <source>
        <dbReference type="EMBL" id="RAK67577.1"/>
    </source>
</evidence>
<dbReference type="OrthoDB" id="5288404at2"/>
<dbReference type="InterPro" id="IPR039421">
    <property type="entry name" value="Type_1_exporter"/>
</dbReference>
<dbReference type="PROSITE" id="PS50929">
    <property type="entry name" value="ABC_TM1F"/>
    <property type="match status" value="1"/>
</dbReference>
<sequence>MSEPGPESSSPSSIEGRPSAGQALAQSLAEGAAKRGRSRNVGALRRLRPFLVAHWGYAAGALVFLIASSSATLAMSGAIRLVVDNLTQPGLSAADVDRRFLVVGAVAAALAVATALRFYFVTTLGERVVADLRKATYGHILTLDPSFFLKTRTGEVLSRLTTDIAIVENLLATSVSVALRNFLILIGALILLVFVSAKLTGLVLLTFPFVIAPLFIFGRRVRRLTASAQDRFADAVGSAGESLDALETVQAFGRERAAADRFGGAVEQAFRAQMRRITTRAAMTATVILLVFGGVVAVFWLGVHAGLRGEITWGALFQFAFLSVMAASSTGALGETWGDVQKAAGAMERVGELLDARPGVAPPASPVKLPVPARGDVVFEGVTFAYPGRPDMPALRGFDLVVRPGERVALVGPSGSGKSTVLRLLLRFYDPQAGRILVDGVDLRDADPAEVRARMALVAQESPLFSGSAAENVRFGRDGATDADVAAALRAAQAEGFLKDRAEGFATQVGDRARSLSGGQRQRLAIARALVRDAPILLLDEATSALDAENEHLVQRALDEAMKGKTTLVIAHRLATVLGADRIVVMDEGRVVEQGAHHELVARNGLYARLAALQFEAA</sequence>
<evidence type="ECO:0000256" key="1">
    <source>
        <dbReference type="ARBA" id="ARBA00004651"/>
    </source>
</evidence>
<evidence type="ECO:0000256" key="4">
    <source>
        <dbReference type="ARBA" id="ARBA00022840"/>
    </source>
</evidence>
<dbReference type="InterPro" id="IPR011527">
    <property type="entry name" value="ABC1_TM_dom"/>
</dbReference>
<dbReference type="GO" id="GO:0005886">
    <property type="term" value="C:plasma membrane"/>
    <property type="evidence" value="ECO:0007669"/>
    <property type="project" value="UniProtKB-SubCell"/>
</dbReference>
<dbReference type="GO" id="GO:0016887">
    <property type="term" value="F:ATP hydrolysis activity"/>
    <property type="evidence" value="ECO:0007669"/>
    <property type="project" value="InterPro"/>
</dbReference>
<dbReference type="InterPro" id="IPR003593">
    <property type="entry name" value="AAA+_ATPase"/>
</dbReference>
<dbReference type="PROSITE" id="PS00211">
    <property type="entry name" value="ABC_TRANSPORTER_1"/>
    <property type="match status" value="1"/>
</dbReference>